<dbReference type="RefSeq" id="WP_191172510.1">
    <property type="nucleotide sequence ID" value="NZ_JACXZS010000009.1"/>
</dbReference>
<evidence type="ECO:0000313" key="1">
    <source>
        <dbReference type="EMBL" id="MBD3942908.1"/>
    </source>
</evidence>
<evidence type="ECO:0000313" key="2">
    <source>
        <dbReference type="Proteomes" id="UP000598426"/>
    </source>
</evidence>
<gene>
    <name evidence="1" type="ORF">IF188_14525</name>
</gene>
<name>A0ABR8NR00_9MICO</name>
<sequence>MNDIDIDERRLSMGRRGDGLTTSLAKTAGDAALIAFGGEQVRDVAASAPLTVSSLVVAIDRGKGMNRVRVADGEGLVA</sequence>
<protein>
    <submittedName>
        <fullName evidence="1">Uncharacterized protein</fullName>
    </submittedName>
</protein>
<accession>A0ABR8NR00</accession>
<proteinExistence type="predicted"/>
<reference evidence="1 2" key="1">
    <citation type="submission" date="2020-09" db="EMBL/GenBank/DDBJ databases">
        <title>Isolation and identification of active actinomycetes.</title>
        <authorList>
            <person name="Li X."/>
        </authorList>
    </citation>
    <scope>NUCLEOTIDE SEQUENCE [LARGE SCALE GENOMIC DNA]</scope>
    <source>
        <strain evidence="1 2">NEAU-LLC</strain>
    </source>
</reference>
<keyword evidence="2" id="KW-1185">Reference proteome</keyword>
<dbReference type="Proteomes" id="UP000598426">
    <property type="component" value="Unassembled WGS sequence"/>
</dbReference>
<organism evidence="1 2">
    <name type="scientific">Microbacterium helvum</name>
    <dbReference type="NCBI Taxonomy" id="2773713"/>
    <lineage>
        <taxon>Bacteria</taxon>
        <taxon>Bacillati</taxon>
        <taxon>Actinomycetota</taxon>
        <taxon>Actinomycetes</taxon>
        <taxon>Micrococcales</taxon>
        <taxon>Microbacteriaceae</taxon>
        <taxon>Microbacterium</taxon>
    </lineage>
</organism>
<dbReference type="EMBL" id="JACXZS010000009">
    <property type="protein sequence ID" value="MBD3942908.1"/>
    <property type="molecule type" value="Genomic_DNA"/>
</dbReference>
<comment type="caution">
    <text evidence="1">The sequence shown here is derived from an EMBL/GenBank/DDBJ whole genome shotgun (WGS) entry which is preliminary data.</text>
</comment>